<accession>A0AAP0KMI0</accession>
<protein>
    <submittedName>
        <fullName evidence="2">Uncharacterized protein</fullName>
    </submittedName>
</protein>
<name>A0AAP0KMI0_9MAGN</name>
<evidence type="ECO:0000256" key="1">
    <source>
        <dbReference type="SAM" id="MobiDB-lite"/>
    </source>
</evidence>
<evidence type="ECO:0000313" key="2">
    <source>
        <dbReference type="EMBL" id="KAK9154094.1"/>
    </source>
</evidence>
<feature type="region of interest" description="Disordered" evidence="1">
    <location>
        <begin position="1"/>
        <end position="48"/>
    </location>
</feature>
<dbReference type="Proteomes" id="UP001417504">
    <property type="component" value="Unassembled WGS sequence"/>
</dbReference>
<organism evidence="2 3">
    <name type="scientific">Stephania japonica</name>
    <dbReference type="NCBI Taxonomy" id="461633"/>
    <lineage>
        <taxon>Eukaryota</taxon>
        <taxon>Viridiplantae</taxon>
        <taxon>Streptophyta</taxon>
        <taxon>Embryophyta</taxon>
        <taxon>Tracheophyta</taxon>
        <taxon>Spermatophyta</taxon>
        <taxon>Magnoliopsida</taxon>
        <taxon>Ranunculales</taxon>
        <taxon>Menispermaceae</taxon>
        <taxon>Menispermoideae</taxon>
        <taxon>Cissampelideae</taxon>
        <taxon>Stephania</taxon>
    </lineage>
</organism>
<reference evidence="2 3" key="1">
    <citation type="submission" date="2024-01" db="EMBL/GenBank/DDBJ databases">
        <title>Genome assemblies of Stephania.</title>
        <authorList>
            <person name="Yang L."/>
        </authorList>
    </citation>
    <scope>NUCLEOTIDE SEQUENCE [LARGE SCALE GENOMIC DNA]</scope>
    <source>
        <strain evidence="2">QJT</strain>
        <tissue evidence="2">Leaf</tissue>
    </source>
</reference>
<feature type="compositionally biased region" description="Basic and acidic residues" evidence="1">
    <location>
        <begin position="20"/>
        <end position="29"/>
    </location>
</feature>
<gene>
    <name evidence="2" type="ORF">Sjap_001574</name>
</gene>
<feature type="compositionally biased region" description="Basic and acidic residues" evidence="1">
    <location>
        <begin position="37"/>
        <end position="48"/>
    </location>
</feature>
<keyword evidence="3" id="KW-1185">Reference proteome</keyword>
<evidence type="ECO:0000313" key="3">
    <source>
        <dbReference type="Proteomes" id="UP001417504"/>
    </source>
</evidence>
<dbReference type="AlphaFoldDB" id="A0AAP0KMI0"/>
<dbReference type="EMBL" id="JBBNAE010000001">
    <property type="protein sequence ID" value="KAK9154094.1"/>
    <property type="molecule type" value="Genomic_DNA"/>
</dbReference>
<proteinExistence type="predicted"/>
<sequence length="91" mass="10574">MVSEKSVIKPRTGAARSQSKPREIAEKPKISKIQLKSKTDEQVKKEDTQKNVCFEEPGKGERCSKCRGKMLEMLGKQNKKRELMQNTHHYW</sequence>
<comment type="caution">
    <text evidence="2">The sequence shown here is derived from an EMBL/GenBank/DDBJ whole genome shotgun (WGS) entry which is preliminary data.</text>
</comment>